<dbReference type="InterPro" id="IPR022488">
    <property type="entry name" value="PPK2-related"/>
</dbReference>
<evidence type="ECO:0000256" key="5">
    <source>
        <dbReference type="SAM" id="MobiDB-lite"/>
    </source>
</evidence>
<dbReference type="Gene3D" id="3.40.50.300">
    <property type="entry name" value="P-loop containing nucleotide triphosphate hydrolases"/>
    <property type="match status" value="1"/>
</dbReference>
<dbReference type="GO" id="GO:0008976">
    <property type="term" value="F:polyphosphate kinase activity"/>
    <property type="evidence" value="ECO:0007669"/>
    <property type="project" value="UniProtKB-UniRule"/>
</dbReference>
<accession>F8A0S0</accession>
<gene>
    <name evidence="7" type="ordered locus">Celgi_1023</name>
</gene>
<evidence type="ECO:0000256" key="4">
    <source>
        <dbReference type="RuleBase" id="RU369062"/>
    </source>
</evidence>
<evidence type="ECO:0000256" key="1">
    <source>
        <dbReference type="ARBA" id="ARBA00009924"/>
    </source>
</evidence>
<dbReference type="FunFam" id="3.40.50.300:FF:002388">
    <property type="entry name" value="Polyphosphate:NDP phosphotransferase 2"/>
    <property type="match status" value="1"/>
</dbReference>
<dbReference type="eggNOG" id="COG2326">
    <property type="taxonomic scope" value="Bacteria"/>
</dbReference>
<organism evidence="7 8">
    <name type="scientific">Cellulomonas gilvus (strain ATCC 13127 / NRRL B-14078)</name>
    <name type="common">Cellvibrio gilvus</name>
    <dbReference type="NCBI Taxonomy" id="593907"/>
    <lineage>
        <taxon>Bacteria</taxon>
        <taxon>Bacillati</taxon>
        <taxon>Actinomycetota</taxon>
        <taxon>Actinomycetes</taxon>
        <taxon>Micrococcales</taxon>
        <taxon>Cellulomonadaceae</taxon>
        <taxon>Cellulomonas</taxon>
    </lineage>
</organism>
<comment type="function">
    <text evidence="4">Uses inorganic polyphosphate (polyP) as a donor to convert GDP to GTP or ADP to ATP.</text>
</comment>
<evidence type="ECO:0000259" key="6">
    <source>
        <dbReference type="Pfam" id="PF03976"/>
    </source>
</evidence>
<keyword evidence="3 4" id="KW-0418">Kinase</keyword>
<comment type="similarity">
    <text evidence="1 4">Belongs to the polyphosphate kinase 2 (PPK2) family. Class I subfamily.</text>
</comment>
<evidence type="ECO:0000256" key="2">
    <source>
        <dbReference type="ARBA" id="ARBA00022679"/>
    </source>
</evidence>
<name>F8A0S0_CELGA</name>
<dbReference type="AlphaFoldDB" id="F8A0S0"/>
<dbReference type="EMBL" id="CP002665">
    <property type="protein sequence ID" value="AEI11542.1"/>
    <property type="molecule type" value="Genomic_DNA"/>
</dbReference>
<comment type="subunit">
    <text evidence="4">Homotetramer.</text>
</comment>
<evidence type="ECO:0000256" key="3">
    <source>
        <dbReference type="ARBA" id="ARBA00022777"/>
    </source>
</evidence>
<sequence length="333" mass="38028">MFPRSSSRCCVAGTLPARARAARCEKRGGRGPVRDASDDKATHVSAVRGSVPAMGKKHARGGRDKISDEVYEAELFRLQTELVKLQEWTRSTGARIAVVFEGRDAAGKGGTIKRITEYLSPRTVRIAALPTPTEREKSQWYYQRYVAQLPAAGEIVLFDRSWYNRAGVERVMGYCTPQEHATFMRQTPIFEQMLVEDGILLRKYWFSVSDAEQLRRFRSRLSDPLRQWKLSTTDLQSIARWEDYSRAKDEMMVHTDIPTSPWFVVESDIKKHARLNMISHLLSTIPYVDVPREKVTLPDRPAPSSGYERPPRELSTYVPDHVASLLGDRERDL</sequence>
<feature type="domain" description="Polyphosphate kinase-2-related" evidence="6">
    <location>
        <begin position="66"/>
        <end position="290"/>
    </location>
</feature>
<evidence type="ECO:0000313" key="7">
    <source>
        <dbReference type="EMBL" id="AEI11542.1"/>
    </source>
</evidence>
<dbReference type="PANTHER" id="PTHR34383:SF1">
    <property type="entry name" value="ADP-POLYPHOSPHATE PHOSPHOTRANSFERASE"/>
    <property type="match status" value="1"/>
</dbReference>
<protein>
    <recommendedName>
        <fullName evidence="4">ADP/GDP-polyphosphate phosphotransferase</fullName>
        <ecNumber evidence="4">2.7.4.-</ecNumber>
    </recommendedName>
    <alternativeName>
        <fullName evidence="4">Polyphosphate kinase PPK2</fullName>
    </alternativeName>
</protein>
<dbReference type="HOGENOM" id="CLU_048699_2_0_11"/>
<keyword evidence="2 4" id="KW-0808">Transferase</keyword>
<dbReference type="Proteomes" id="UP000000485">
    <property type="component" value="Chromosome"/>
</dbReference>
<dbReference type="STRING" id="593907.Celgi_1023"/>
<dbReference type="GO" id="GO:0006793">
    <property type="term" value="P:phosphorus metabolic process"/>
    <property type="evidence" value="ECO:0007669"/>
    <property type="project" value="InterPro"/>
</dbReference>
<dbReference type="PANTHER" id="PTHR34383">
    <property type="entry name" value="POLYPHOSPHATE:AMP PHOSPHOTRANSFERASE-RELATED"/>
    <property type="match status" value="1"/>
</dbReference>
<dbReference type="EC" id="2.7.4.-" evidence="4"/>
<dbReference type="SUPFAM" id="SSF52540">
    <property type="entry name" value="P-loop containing nucleoside triphosphate hydrolases"/>
    <property type="match status" value="1"/>
</dbReference>
<feature type="region of interest" description="Disordered" evidence="5">
    <location>
        <begin position="296"/>
        <end position="321"/>
    </location>
</feature>
<dbReference type="InterPro" id="IPR022486">
    <property type="entry name" value="PPK2_PA0141"/>
</dbReference>
<evidence type="ECO:0000313" key="8">
    <source>
        <dbReference type="Proteomes" id="UP000000485"/>
    </source>
</evidence>
<dbReference type="KEGG" id="cga:Celgi_1023"/>
<keyword evidence="8" id="KW-1185">Reference proteome</keyword>
<reference evidence="8" key="1">
    <citation type="submission" date="2011-04" db="EMBL/GenBank/DDBJ databases">
        <title>Complete sequence of Cellvibrio gilvus ATCC 13127.</title>
        <authorList>
            <person name="Lucas S."/>
            <person name="Han J."/>
            <person name="Lapidus A."/>
            <person name="Cheng J.-F."/>
            <person name="Goodwin L."/>
            <person name="Pitluck S."/>
            <person name="Peters L."/>
            <person name="Munk A."/>
            <person name="Detter J.C."/>
            <person name="Han C."/>
            <person name="Tapia R."/>
            <person name="Land M."/>
            <person name="Hauser L."/>
            <person name="Kyrpides N."/>
            <person name="Ivanova N."/>
            <person name="Ovchinnikova G."/>
            <person name="Pagani I."/>
            <person name="Mead D."/>
            <person name="Brumm P."/>
            <person name="Woyke T."/>
        </authorList>
    </citation>
    <scope>NUCLEOTIDE SEQUENCE [LARGE SCALE GENOMIC DNA]</scope>
    <source>
        <strain evidence="8">ATCC 13127 / NRRL B-14078</strain>
    </source>
</reference>
<dbReference type="Pfam" id="PF03976">
    <property type="entry name" value="PPK2"/>
    <property type="match status" value="1"/>
</dbReference>
<dbReference type="InterPro" id="IPR027417">
    <property type="entry name" value="P-loop_NTPase"/>
</dbReference>
<proteinExistence type="inferred from homology"/>
<dbReference type="NCBIfam" id="TIGR03707">
    <property type="entry name" value="PPK2_P_aer"/>
    <property type="match status" value="1"/>
</dbReference>